<organism evidence="2 3">
    <name type="scientific">Paenibacillus flagellatus</name>
    <dbReference type="NCBI Taxonomy" id="2211139"/>
    <lineage>
        <taxon>Bacteria</taxon>
        <taxon>Bacillati</taxon>
        <taxon>Bacillota</taxon>
        <taxon>Bacilli</taxon>
        <taxon>Bacillales</taxon>
        <taxon>Paenibacillaceae</taxon>
        <taxon>Paenibacillus</taxon>
    </lineage>
</organism>
<dbReference type="OrthoDB" id="195502at2"/>
<sequence length="233" mass="26741">MKKSDRTVRSVIFYYTSIQKGWYIDVKNRKETKVAAILLSVVALMWIMHTLTKNFVSDPGFVKLIEAKDSFTADRWLWTFMLRAHIALAVVSLVTGPIGSLRNVRTKSIALHRWNGRIYVVSIALNFIPGLYVSFFAPGGMTVVGFLILNLLWLATTWFGYSNIRRKNIEKHTRWITRSFFLTYANLVIHILLPISQHAFGFTYATSYAIAVWGSMLLNLGLAEVFIRKKWLA</sequence>
<name>A0A2V5KBK9_9BACL</name>
<accession>A0A2V5KBK9</accession>
<proteinExistence type="predicted"/>
<keyword evidence="3" id="KW-1185">Reference proteome</keyword>
<evidence type="ECO:0000256" key="1">
    <source>
        <dbReference type="SAM" id="Phobius"/>
    </source>
</evidence>
<feature type="transmembrane region" description="Helical" evidence="1">
    <location>
        <begin position="143"/>
        <end position="161"/>
    </location>
</feature>
<evidence type="ECO:0008006" key="4">
    <source>
        <dbReference type="Google" id="ProtNLM"/>
    </source>
</evidence>
<dbReference type="AlphaFoldDB" id="A0A2V5KBK9"/>
<dbReference type="EMBL" id="QJVJ01000003">
    <property type="protein sequence ID" value="PYI55514.1"/>
    <property type="molecule type" value="Genomic_DNA"/>
</dbReference>
<feature type="transmembrane region" description="Helical" evidence="1">
    <location>
        <begin position="34"/>
        <end position="56"/>
    </location>
</feature>
<keyword evidence="1" id="KW-0812">Transmembrane</keyword>
<feature type="transmembrane region" description="Helical" evidence="1">
    <location>
        <begin position="76"/>
        <end position="98"/>
    </location>
</feature>
<protein>
    <recommendedName>
        <fullName evidence="4">DUF2306 domain-containing protein</fullName>
    </recommendedName>
</protein>
<dbReference type="Pfam" id="PF10067">
    <property type="entry name" value="DUF2306"/>
    <property type="match status" value="1"/>
</dbReference>
<keyword evidence="1" id="KW-0472">Membrane</keyword>
<keyword evidence="1" id="KW-1133">Transmembrane helix</keyword>
<dbReference type="Proteomes" id="UP000247476">
    <property type="component" value="Unassembled WGS sequence"/>
</dbReference>
<evidence type="ECO:0000313" key="3">
    <source>
        <dbReference type="Proteomes" id="UP000247476"/>
    </source>
</evidence>
<comment type="caution">
    <text evidence="2">The sequence shown here is derived from an EMBL/GenBank/DDBJ whole genome shotgun (WGS) entry which is preliminary data.</text>
</comment>
<evidence type="ECO:0000313" key="2">
    <source>
        <dbReference type="EMBL" id="PYI55514.1"/>
    </source>
</evidence>
<gene>
    <name evidence="2" type="ORF">DLM86_07205</name>
</gene>
<dbReference type="InterPro" id="IPR018750">
    <property type="entry name" value="DUF2306_membrane"/>
</dbReference>
<feature type="transmembrane region" description="Helical" evidence="1">
    <location>
        <begin position="181"/>
        <end position="200"/>
    </location>
</feature>
<feature type="transmembrane region" description="Helical" evidence="1">
    <location>
        <begin position="206"/>
        <end position="227"/>
    </location>
</feature>
<reference evidence="2 3" key="1">
    <citation type="submission" date="2018-05" db="EMBL/GenBank/DDBJ databases">
        <title>Paenibacillus flagellatus sp. nov., isolated from selenium mineral soil.</title>
        <authorList>
            <person name="Dai X."/>
        </authorList>
    </citation>
    <scope>NUCLEOTIDE SEQUENCE [LARGE SCALE GENOMIC DNA]</scope>
    <source>
        <strain evidence="2 3">DXL2</strain>
    </source>
</reference>
<feature type="transmembrane region" description="Helical" evidence="1">
    <location>
        <begin position="118"/>
        <end position="137"/>
    </location>
</feature>